<accession>A0A7C5EMX4</accession>
<name>A0A7C5EMX4_9BACT</name>
<dbReference type="Gene3D" id="3.40.50.720">
    <property type="entry name" value="NAD(P)-binding Rossmann-like Domain"/>
    <property type="match status" value="1"/>
</dbReference>
<feature type="domain" description="CoA-binding" evidence="1">
    <location>
        <begin position="20"/>
        <end position="112"/>
    </location>
</feature>
<evidence type="ECO:0000259" key="1">
    <source>
        <dbReference type="SMART" id="SM00881"/>
    </source>
</evidence>
<dbReference type="AlphaFoldDB" id="A0A7C5EMX4"/>
<comment type="caution">
    <text evidence="2">The sequence shown here is derived from an EMBL/GenBank/DDBJ whole genome shotgun (WGS) entry which is preliminary data.</text>
</comment>
<sequence length="152" mass="16924">MDEAEFPELNASPEEIADILKTCCTVAVVGLSPQPERPSFLVAQYLKEQGYHIIPVRPGCHEILGEKCYDRLKDIPFPVDVVDIFRSVEAIPGIVDEAIEINAKVVWMQLGLAEPDSARKAKEAGLKVVMNRCMKMEHEGLSRQGFSCTLPR</sequence>
<dbReference type="SMART" id="SM00881">
    <property type="entry name" value="CoA_binding"/>
    <property type="match status" value="1"/>
</dbReference>
<dbReference type="PANTHER" id="PTHR33303">
    <property type="entry name" value="CYTOPLASMIC PROTEIN-RELATED"/>
    <property type="match status" value="1"/>
</dbReference>
<proteinExistence type="predicted"/>
<dbReference type="PANTHER" id="PTHR33303:SF2">
    <property type="entry name" value="COA-BINDING DOMAIN-CONTAINING PROTEIN"/>
    <property type="match status" value="1"/>
</dbReference>
<dbReference type="InterPro" id="IPR003781">
    <property type="entry name" value="CoA-bd"/>
</dbReference>
<dbReference type="SUPFAM" id="SSF51735">
    <property type="entry name" value="NAD(P)-binding Rossmann-fold domains"/>
    <property type="match status" value="1"/>
</dbReference>
<gene>
    <name evidence="2" type="ORF">ENW48_08865</name>
</gene>
<dbReference type="InterPro" id="IPR036291">
    <property type="entry name" value="NAD(P)-bd_dom_sf"/>
</dbReference>
<protein>
    <submittedName>
        <fullName evidence="2">CoA-binding protein</fullName>
    </submittedName>
</protein>
<organism evidence="2">
    <name type="scientific">Desulfobacca acetoxidans</name>
    <dbReference type="NCBI Taxonomy" id="60893"/>
    <lineage>
        <taxon>Bacteria</taxon>
        <taxon>Pseudomonadati</taxon>
        <taxon>Thermodesulfobacteriota</taxon>
        <taxon>Desulfobaccia</taxon>
        <taxon>Desulfobaccales</taxon>
        <taxon>Desulfobaccaceae</taxon>
        <taxon>Desulfobacca</taxon>
    </lineage>
</organism>
<reference evidence="2" key="1">
    <citation type="journal article" date="2020" name="mSystems">
        <title>Genome- and Community-Level Interaction Insights into Carbon Utilization and Element Cycling Functions of Hydrothermarchaeota in Hydrothermal Sediment.</title>
        <authorList>
            <person name="Zhou Z."/>
            <person name="Liu Y."/>
            <person name="Xu W."/>
            <person name="Pan J."/>
            <person name="Luo Z.H."/>
            <person name="Li M."/>
        </authorList>
    </citation>
    <scope>NUCLEOTIDE SEQUENCE [LARGE SCALE GENOMIC DNA]</scope>
    <source>
        <strain evidence="2">SpSt-853</strain>
    </source>
</reference>
<dbReference type="EMBL" id="DTKJ01000059">
    <property type="protein sequence ID" value="HGZ12317.1"/>
    <property type="molecule type" value="Genomic_DNA"/>
</dbReference>
<dbReference type="Pfam" id="PF13380">
    <property type="entry name" value="CoA_binding_2"/>
    <property type="match status" value="1"/>
</dbReference>
<evidence type="ECO:0000313" key="2">
    <source>
        <dbReference type="EMBL" id="HGZ12317.1"/>
    </source>
</evidence>